<keyword evidence="3" id="KW-0600">Photoreceptor protein</keyword>
<dbReference type="InterPro" id="IPR013655">
    <property type="entry name" value="PAS_fold_3"/>
</dbReference>
<reference evidence="18 19" key="1">
    <citation type="submission" date="2021-03" db="EMBL/GenBank/DDBJ databases">
        <authorList>
            <person name="So Y."/>
        </authorList>
    </citation>
    <scope>NUCLEOTIDE SEQUENCE [LARGE SCALE GENOMIC DNA]</scope>
    <source>
        <strain evidence="18 19">SSH11</strain>
    </source>
</reference>
<evidence type="ECO:0000256" key="15">
    <source>
        <dbReference type="ARBA" id="ARBA00023170"/>
    </source>
</evidence>
<evidence type="ECO:0000259" key="17">
    <source>
        <dbReference type="PROSITE" id="PS50113"/>
    </source>
</evidence>
<evidence type="ECO:0000256" key="10">
    <source>
        <dbReference type="ARBA" id="ARBA00022741"/>
    </source>
</evidence>
<evidence type="ECO:0000256" key="14">
    <source>
        <dbReference type="ARBA" id="ARBA00023026"/>
    </source>
</evidence>
<comment type="catalytic activity">
    <reaction evidence="1">
        <text>ATP + protein L-histidine = ADP + protein N-phospho-L-histidine.</text>
        <dbReference type="EC" id="2.7.13.3"/>
    </reaction>
</comment>
<evidence type="ECO:0000256" key="11">
    <source>
        <dbReference type="ARBA" id="ARBA00022777"/>
    </source>
</evidence>
<feature type="domain" description="PAS" evidence="16">
    <location>
        <begin position="177"/>
        <end position="250"/>
    </location>
</feature>
<keyword evidence="11" id="KW-0418">Kinase</keyword>
<dbReference type="SMART" id="SM00911">
    <property type="entry name" value="HWE_HK"/>
    <property type="match status" value="1"/>
</dbReference>
<evidence type="ECO:0000259" key="16">
    <source>
        <dbReference type="PROSITE" id="PS50112"/>
    </source>
</evidence>
<evidence type="ECO:0000256" key="9">
    <source>
        <dbReference type="ARBA" id="ARBA00022737"/>
    </source>
</evidence>
<dbReference type="CDD" id="cd00130">
    <property type="entry name" value="PAS"/>
    <property type="match status" value="2"/>
</dbReference>
<evidence type="ECO:0000256" key="3">
    <source>
        <dbReference type="ARBA" id="ARBA00022543"/>
    </source>
</evidence>
<proteinExistence type="predicted"/>
<dbReference type="Pfam" id="PF08447">
    <property type="entry name" value="PAS_3"/>
    <property type="match status" value="1"/>
</dbReference>
<dbReference type="PANTHER" id="PTHR41523:SF8">
    <property type="entry name" value="ETHYLENE RESPONSE SENSOR PROTEIN"/>
    <property type="match status" value="1"/>
</dbReference>
<organism evidence="18 19">
    <name type="scientific">Pararoseomonas baculiformis</name>
    <dbReference type="NCBI Taxonomy" id="2820812"/>
    <lineage>
        <taxon>Bacteria</taxon>
        <taxon>Pseudomonadati</taxon>
        <taxon>Pseudomonadota</taxon>
        <taxon>Alphaproteobacteria</taxon>
        <taxon>Acetobacterales</taxon>
        <taxon>Acetobacteraceae</taxon>
        <taxon>Pararoseomonas</taxon>
    </lineage>
</organism>
<accession>A0ABS4AC87</accession>
<evidence type="ECO:0000256" key="6">
    <source>
        <dbReference type="ARBA" id="ARBA00022630"/>
    </source>
</evidence>
<evidence type="ECO:0000313" key="19">
    <source>
        <dbReference type="Proteomes" id="UP000681594"/>
    </source>
</evidence>
<evidence type="ECO:0000256" key="12">
    <source>
        <dbReference type="ARBA" id="ARBA00022840"/>
    </source>
</evidence>
<dbReference type="InterPro" id="IPR035965">
    <property type="entry name" value="PAS-like_dom_sf"/>
</dbReference>
<evidence type="ECO:0000313" key="18">
    <source>
        <dbReference type="EMBL" id="MBP0444627.1"/>
    </source>
</evidence>
<dbReference type="Proteomes" id="UP000681594">
    <property type="component" value="Unassembled WGS sequence"/>
</dbReference>
<dbReference type="Pfam" id="PF00989">
    <property type="entry name" value="PAS"/>
    <property type="match status" value="1"/>
</dbReference>
<comment type="caution">
    <text evidence="18">The sequence shown here is derived from an EMBL/GenBank/DDBJ whole genome shotgun (WGS) entry which is preliminary data.</text>
</comment>
<dbReference type="SUPFAM" id="SSF55781">
    <property type="entry name" value="GAF domain-like"/>
    <property type="match status" value="1"/>
</dbReference>
<evidence type="ECO:0000256" key="5">
    <source>
        <dbReference type="ARBA" id="ARBA00022606"/>
    </source>
</evidence>
<evidence type="ECO:0000256" key="7">
    <source>
        <dbReference type="ARBA" id="ARBA00022643"/>
    </source>
</evidence>
<keyword evidence="15" id="KW-0675">Receptor</keyword>
<dbReference type="InterPro" id="IPR003018">
    <property type="entry name" value="GAF"/>
</dbReference>
<dbReference type="Pfam" id="PF07536">
    <property type="entry name" value="HWE_HK"/>
    <property type="match status" value="1"/>
</dbReference>
<feature type="domain" description="PAC" evidence="17">
    <location>
        <begin position="251"/>
        <end position="304"/>
    </location>
</feature>
<feature type="domain" description="PAC" evidence="17">
    <location>
        <begin position="382"/>
        <end position="435"/>
    </location>
</feature>
<evidence type="ECO:0000256" key="13">
    <source>
        <dbReference type="ARBA" id="ARBA00022991"/>
    </source>
</evidence>
<keyword evidence="7" id="KW-0288">FMN</keyword>
<keyword evidence="5" id="KW-0716">Sensory transduction</keyword>
<dbReference type="Gene3D" id="3.30.450.40">
    <property type="match status" value="1"/>
</dbReference>
<dbReference type="InterPro" id="IPR011102">
    <property type="entry name" value="Sig_transdc_His_kinase_HWE"/>
</dbReference>
<dbReference type="Gene3D" id="3.30.565.10">
    <property type="entry name" value="Histidine kinase-like ATPase, C-terminal domain"/>
    <property type="match status" value="1"/>
</dbReference>
<protein>
    <recommendedName>
        <fullName evidence="2">histidine kinase</fullName>
        <ecNumber evidence="2">2.7.13.3</ecNumber>
    </recommendedName>
</protein>
<keyword evidence="13" id="KW-0157">Chromophore</keyword>
<name>A0ABS4AC87_9PROT</name>
<keyword evidence="9" id="KW-0677">Repeat</keyword>
<dbReference type="NCBIfam" id="TIGR00229">
    <property type="entry name" value="sensory_box"/>
    <property type="match status" value="2"/>
</dbReference>
<evidence type="ECO:0000256" key="2">
    <source>
        <dbReference type="ARBA" id="ARBA00012438"/>
    </source>
</evidence>
<dbReference type="PROSITE" id="PS50113">
    <property type="entry name" value="PAC"/>
    <property type="match status" value="2"/>
</dbReference>
<dbReference type="SMART" id="SM00091">
    <property type="entry name" value="PAS"/>
    <property type="match status" value="2"/>
</dbReference>
<dbReference type="EMBL" id="JAGIZB010000006">
    <property type="protein sequence ID" value="MBP0444627.1"/>
    <property type="molecule type" value="Genomic_DNA"/>
</dbReference>
<dbReference type="SMART" id="SM00065">
    <property type="entry name" value="GAF"/>
    <property type="match status" value="1"/>
</dbReference>
<dbReference type="InterPro" id="IPR013767">
    <property type="entry name" value="PAS_fold"/>
</dbReference>
<sequence length="624" mass="69679">MPDLDRMVKRQQVLADFGELALCSLDLDRILAEACRLVGDALGTGRAKLLEILHAEGQLLVRAGVGWDPGIVGRLRMPMEEHSSETFAIAAGEPVISRDIGKEDRFDVPPFMREAGVVALVNVPIFLPGGRAFGLLQVDDTRPRDFGEDEIQFLRTYANILGPVIDRLLLARTLQSTEERFRLMVESALDYAIFLADPQDRITDWLPGAQAVFGWTAEEVGGQPAAITFTPEDRASGQDRWETETARKEGVAPNIRWHIRKDGSRVFIEGSTRALRDPDGTLMGFLKIGQDVTARRDGEERLRESEERFRQFSEASSDLIWVRNAGSMELEYLSPAFETIYGGSREAVLKGGTVQRWAELVHPEDRERALSMIYRVRAGERVMNAFRIIRPSDGETRWIENTDFPLFDNKGRVQRIAGLAKDVTEARMSSARLQVLVEELQHRSRNLIGVITSVASRTLGEEGGAADFQARLQALSRAQGLLSQFGSDTAEVGALVRGELEAHTEVRPPKVAVSGPRVLLTARQVQNFSLALHELTTNAVKYGALRDEAGQLSVTWAVDWDEKGQRRLTLDWIESGVDLQPDRITRRGYGRQLIEKALAYALRARTEFVLGEDGVRCRIQLPLE</sequence>
<dbReference type="SMART" id="SM00086">
    <property type="entry name" value="PAC"/>
    <property type="match status" value="2"/>
</dbReference>
<keyword evidence="19" id="KW-1185">Reference proteome</keyword>
<evidence type="ECO:0000256" key="8">
    <source>
        <dbReference type="ARBA" id="ARBA00022679"/>
    </source>
</evidence>
<evidence type="ECO:0000256" key="4">
    <source>
        <dbReference type="ARBA" id="ARBA00022553"/>
    </source>
</evidence>
<keyword evidence="6" id="KW-0285">Flavoprotein</keyword>
<evidence type="ECO:0000256" key="1">
    <source>
        <dbReference type="ARBA" id="ARBA00000085"/>
    </source>
</evidence>
<dbReference type="EC" id="2.7.13.3" evidence="2"/>
<dbReference type="InterPro" id="IPR036890">
    <property type="entry name" value="HATPase_C_sf"/>
</dbReference>
<keyword evidence="14" id="KW-0843">Virulence</keyword>
<dbReference type="RefSeq" id="WP_209378860.1">
    <property type="nucleotide sequence ID" value="NZ_JAGIZB010000006.1"/>
</dbReference>
<keyword evidence="12" id="KW-0067">ATP-binding</keyword>
<dbReference type="PANTHER" id="PTHR41523">
    <property type="entry name" value="TWO-COMPONENT SYSTEM SENSOR PROTEIN"/>
    <property type="match status" value="1"/>
</dbReference>
<gene>
    <name evidence="18" type="ORF">J8J14_07510</name>
</gene>
<dbReference type="PROSITE" id="PS50112">
    <property type="entry name" value="PAS"/>
    <property type="match status" value="2"/>
</dbReference>
<dbReference type="InterPro" id="IPR000014">
    <property type="entry name" value="PAS"/>
</dbReference>
<keyword evidence="8" id="KW-0808">Transferase</keyword>
<dbReference type="Gene3D" id="3.30.450.20">
    <property type="entry name" value="PAS domain"/>
    <property type="match status" value="2"/>
</dbReference>
<dbReference type="Pfam" id="PF01590">
    <property type="entry name" value="GAF"/>
    <property type="match status" value="1"/>
</dbReference>
<feature type="domain" description="PAS" evidence="16">
    <location>
        <begin position="305"/>
        <end position="380"/>
    </location>
</feature>
<dbReference type="InterPro" id="IPR000700">
    <property type="entry name" value="PAS-assoc_C"/>
</dbReference>
<keyword evidence="10" id="KW-0547">Nucleotide-binding</keyword>
<dbReference type="InterPro" id="IPR001610">
    <property type="entry name" value="PAC"/>
</dbReference>
<dbReference type="InterPro" id="IPR029016">
    <property type="entry name" value="GAF-like_dom_sf"/>
</dbReference>
<dbReference type="SUPFAM" id="SSF55785">
    <property type="entry name" value="PYP-like sensor domain (PAS domain)"/>
    <property type="match status" value="2"/>
</dbReference>
<keyword evidence="4" id="KW-0597">Phosphoprotein</keyword>